<feature type="transmembrane region" description="Helical" evidence="1">
    <location>
        <begin position="111"/>
        <end position="130"/>
    </location>
</feature>
<reference evidence="2 3" key="1">
    <citation type="submission" date="2017-09" db="EMBL/GenBank/DDBJ databases">
        <title>Bacterial strain isolated from the female urinary microbiota.</title>
        <authorList>
            <person name="Thomas-White K."/>
            <person name="Kumar N."/>
            <person name="Forster S."/>
            <person name="Putonti C."/>
            <person name="Lawley T."/>
            <person name="Wolfe A.J."/>
        </authorList>
    </citation>
    <scope>NUCLEOTIDE SEQUENCE [LARGE SCALE GENOMIC DNA]</scope>
    <source>
        <strain evidence="2 3">UMB0204</strain>
    </source>
</reference>
<dbReference type="EMBL" id="PNHP01000004">
    <property type="protein sequence ID" value="PMC81112.1"/>
    <property type="molecule type" value="Genomic_DNA"/>
</dbReference>
<organism evidence="2 3">
    <name type="scientific">Anaerococcus hydrogenalis</name>
    <dbReference type="NCBI Taxonomy" id="33029"/>
    <lineage>
        <taxon>Bacteria</taxon>
        <taxon>Bacillati</taxon>
        <taxon>Bacillota</taxon>
        <taxon>Tissierellia</taxon>
        <taxon>Tissierellales</taxon>
        <taxon>Peptoniphilaceae</taxon>
        <taxon>Anaerococcus</taxon>
    </lineage>
</organism>
<evidence type="ECO:0000313" key="2">
    <source>
        <dbReference type="EMBL" id="PMC81112.1"/>
    </source>
</evidence>
<feature type="transmembrane region" description="Helical" evidence="1">
    <location>
        <begin position="219"/>
        <end position="236"/>
    </location>
</feature>
<dbReference type="RefSeq" id="WP_102198168.1">
    <property type="nucleotide sequence ID" value="NZ_PNHP01000004.1"/>
</dbReference>
<evidence type="ECO:0000313" key="3">
    <source>
        <dbReference type="Proteomes" id="UP000235658"/>
    </source>
</evidence>
<proteinExistence type="predicted"/>
<keyword evidence="1" id="KW-1133">Transmembrane helix</keyword>
<feature type="transmembrane region" description="Helical" evidence="1">
    <location>
        <begin position="81"/>
        <end position="99"/>
    </location>
</feature>
<accession>A0A2N6UHP6</accession>
<dbReference type="InterPro" id="IPR008875">
    <property type="entry name" value="TraX"/>
</dbReference>
<dbReference type="Proteomes" id="UP000235658">
    <property type="component" value="Unassembled WGS sequence"/>
</dbReference>
<feature type="transmembrane region" description="Helical" evidence="1">
    <location>
        <begin position="12"/>
        <end position="28"/>
    </location>
</feature>
<keyword evidence="1" id="KW-0812">Transmembrane</keyword>
<evidence type="ECO:0000256" key="1">
    <source>
        <dbReference type="SAM" id="Phobius"/>
    </source>
</evidence>
<feature type="transmembrane region" description="Helical" evidence="1">
    <location>
        <begin position="137"/>
        <end position="155"/>
    </location>
</feature>
<name>A0A2N6UHP6_9FIRM</name>
<dbReference type="AlphaFoldDB" id="A0A2N6UHP6"/>
<feature type="transmembrane region" description="Helical" evidence="1">
    <location>
        <begin position="48"/>
        <end position="69"/>
    </location>
</feature>
<protein>
    <submittedName>
        <fullName evidence="2">Conjugal transfer protein TraX</fullName>
    </submittedName>
</protein>
<dbReference type="Pfam" id="PF05857">
    <property type="entry name" value="TraX"/>
    <property type="match status" value="1"/>
</dbReference>
<dbReference type="GeneID" id="84578782"/>
<gene>
    <name evidence="2" type="ORF">CJ192_06255</name>
</gene>
<comment type="caution">
    <text evidence="2">The sequence shown here is derived from an EMBL/GenBank/DDBJ whole genome shotgun (WGS) entry which is preliminary data.</text>
</comment>
<sequence length="238" mass="27839">MKKLKQIQEKYQINGAVLKYIAFISMFIDHFNKAIITPKLNYQEPLVTISTIFDIIGRIAFPIFAFMIVEGFYKTKSRGKYLRNLLIFAIISEIPYDMFQSKVFINNRSQNIMWALALGLLTLIIVDKLKEKINNKYTWLILSILIVGVNAIIATLLSFDYDYYSIIIIFILYLFYDKRLVGSLISYLVIIKEVYAILGFAVINFYNGEKGRQNKLFNYLFYPIHLLILGLCRFWLGI</sequence>
<feature type="transmembrane region" description="Helical" evidence="1">
    <location>
        <begin position="184"/>
        <end position="207"/>
    </location>
</feature>
<keyword evidence="1" id="KW-0472">Membrane</keyword>